<gene>
    <name evidence="1" type="ORF">HTY61_12350</name>
</gene>
<organism evidence="1 2">
    <name type="scientific">Oricola thermophila</name>
    <dbReference type="NCBI Taxonomy" id="2742145"/>
    <lineage>
        <taxon>Bacteria</taxon>
        <taxon>Pseudomonadati</taxon>
        <taxon>Pseudomonadota</taxon>
        <taxon>Alphaproteobacteria</taxon>
        <taxon>Hyphomicrobiales</taxon>
        <taxon>Ahrensiaceae</taxon>
        <taxon>Oricola</taxon>
    </lineage>
</organism>
<sequence>MTDRFNCQNGASAAYFARQPERLVLEGYRHWTRGLATRSREPWDQAALLYSDTLGVRCATTALHALSEFVTALGRCAACPLKTFESGSNHVCRDEVLVMGLIAGIQNHDEAAASLCLTELSCASRCDEVALAAGSFALVLRGLDKTLLPIPAHVVRDILDRSRASAYAGRPSPTLH</sequence>
<dbReference type="Proteomes" id="UP000509367">
    <property type="component" value="Chromosome"/>
</dbReference>
<reference evidence="1 2" key="1">
    <citation type="submission" date="2020-06" db="EMBL/GenBank/DDBJ databases">
        <title>Oricola thermophila sp. nov. isolated from a tidal sediments.</title>
        <authorList>
            <person name="Kwon K.K."/>
            <person name="Yang S.-H."/>
            <person name="Park M.-J."/>
        </authorList>
    </citation>
    <scope>NUCLEOTIDE SEQUENCE [LARGE SCALE GENOMIC DNA]</scope>
    <source>
        <strain evidence="1 2">MEBiC13590</strain>
    </source>
</reference>
<keyword evidence="2" id="KW-1185">Reference proteome</keyword>
<evidence type="ECO:0000313" key="1">
    <source>
        <dbReference type="EMBL" id="QKV20647.1"/>
    </source>
</evidence>
<evidence type="ECO:0000313" key="2">
    <source>
        <dbReference type="Proteomes" id="UP000509367"/>
    </source>
</evidence>
<protein>
    <submittedName>
        <fullName evidence="1">Uncharacterized protein</fullName>
    </submittedName>
</protein>
<dbReference type="AlphaFoldDB" id="A0A6N1VNY0"/>
<dbReference type="KEGG" id="orm:HTY61_12350"/>
<proteinExistence type="predicted"/>
<name>A0A6N1VNY0_9HYPH</name>
<accession>A0A6N1VNY0</accession>
<dbReference type="EMBL" id="CP054836">
    <property type="protein sequence ID" value="QKV20647.1"/>
    <property type="molecule type" value="Genomic_DNA"/>
</dbReference>